<keyword evidence="2" id="KW-1185">Reference proteome</keyword>
<gene>
    <name evidence="1" type="ORF">SELMODRAFT_408695</name>
</gene>
<accession>D8R9N2</accession>
<evidence type="ECO:0000313" key="1">
    <source>
        <dbReference type="EMBL" id="EFJ30924.1"/>
    </source>
</evidence>
<protein>
    <submittedName>
        <fullName evidence="1">Uncharacterized protein</fullName>
    </submittedName>
</protein>
<reference evidence="1 2" key="1">
    <citation type="journal article" date="2011" name="Science">
        <title>The Selaginella genome identifies genetic changes associated with the evolution of vascular plants.</title>
        <authorList>
            <person name="Banks J.A."/>
            <person name="Nishiyama T."/>
            <person name="Hasebe M."/>
            <person name="Bowman J.L."/>
            <person name="Gribskov M."/>
            <person name="dePamphilis C."/>
            <person name="Albert V.A."/>
            <person name="Aono N."/>
            <person name="Aoyama T."/>
            <person name="Ambrose B.A."/>
            <person name="Ashton N.W."/>
            <person name="Axtell M.J."/>
            <person name="Barker E."/>
            <person name="Barker M.S."/>
            <person name="Bennetzen J.L."/>
            <person name="Bonawitz N.D."/>
            <person name="Chapple C."/>
            <person name="Cheng C."/>
            <person name="Correa L.G."/>
            <person name="Dacre M."/>
            <person name="DeBarry J."/>
            <person name="Dreyer I."/>
            <person name="Elias M."/>
            <person name="Engstrom E.M."/>
            <person name="Estelle M."/>
            <person name="Feng L."/>
            <person name="Finet C."/>
            <person name="Floyd S.K."/>
            <person name="Frommer W.B."/>
            <person name="Fujita T."/>
            <person name="Gramzow L."/>
            <person name="Gutensohn M."/>
            <person name="Harholt J."/>
            <person name="Hattori M."/>
            <person name="Heyl A."/>
            <person name="Hirai T."/>
            <person name="Hiwatashi Y."/>
            <person name="Ishikawa M."/>
            <person name="Iwata M."/>
            <person name="Karol K.G."/>
            <person name="Koehler B."/>
            <person name="Kolukisaoglu U."/>
            <person name="Kubo M."/>
            <person name="Kurata T."/>
            <person name="Lalonde S."/>
            <person name="Li K."/>
            <person name="Li Y."/>
            <person name="Litt A."/>
            <person name="Lyons E."/>
            <person name="Manning G."/>
            <person name="Maruyama T."/>
            <person name="Michael T.P."/>
            <person name="Mikami K."/>
            <person name="Miyazaki S."/>
            <person name="Morinaga S."/>
            <person name="Murata T."/>
            <person name="Mueller-Roeber B."/>
            <person name="Nelson D.R."/>
            <person name="Obara M."/>
            <person name="Oguri Y."/>
            <person name="Olmstead R.G."/>
            <person name="Onodera N."/>
            <person name="Petersen B.L."/>
            <person name="Pils B."/>
            <person name="Prigge M."/>
            <person name="Rensing S.A."/>
            <person name="Riano-Pachon D.M."/>
            <person name="Roberts A.W."/>
            <person name="Sato Y."/>
            <person name="Scheller H.V."/>
            <person name="Schulz B."/>
            <person name="Schulz C."/>
            <person name="Shakirov E.V."/>
            <person name="Shibagaki N."/>
            <person name="Shinohara N."/>
            <person name="Shippen D.E."/>
            <person name="Soerensen I."/>
            <person name="Sotooka R."/>
            <person name="Sugimoto N."/>
            <person name="Sugita M."/>
            <person name="Sumikawa N."/>
            <person name="Tanurdzic M."/>
            <person name="Theissen G."/>
            <person name="Ulvskov P."/>
            <person name="Wakazuki S."/>
            <person name="Weng J.K."/>
            <person name="Willats W.W."/>
            <person name="Wipf D."/>
            <person name="Wolf P.G."/>
            <person name="Yang L."/>
            <person name="Zimmer A.D."/>
            <person name="Zhu Q."/>
            <person name="Mitros T."/>
            <person name="Hellsten U."/>
            <person name="Loque D."/>
            <person name="Otillar R."/>
            <person name="Salamov A."/>
            <person name="Schmutz J."/>
            <person name="Shapiro H."/>
            <person name="Lindquist E."/>
            <person name="Lucas S."/>
            <person name="Rokhsar D."/>
            <person name="Grigoriev I.V."/>
        </authorList>
    </citation>
    <scope>NUCLEOTIDE SEQUENCE [LARGE SCALE GENOMIC DNA]</scope>
</reference>
<organism evidence="2">
    <name type="scientific">Selaginella moellendorffii</name>
    <name type="common">Spikemoss</name>
    <dbReference type="NCBI Taxonomy" id="88036"/>
    <lineage>
        <taxon>Eukaryota</taxon>
        <taxon>Viridiplantae</taxon>
        <taxon>Streptophyta</taxon>
        <taxon>Embryophyta</taxon>
        <taxon>Tracheophyta</taxon>
        <taxon>Lycopodiopsida</taxon>
        <taxon>Selaginellales</taxon>
        <taxon>Selaginellaceae</taxon>
        <taxon>Selaginella</taxon>
    </lineage>
</organism>
<dbReference type="KEGG" id="smo:SELMODRAFT_408695"/>
<proteinExistence type="predicted"/>
<sequence>MEVSKRVLSYVKSQYEFGLVDEEILEAAKRDVLDAEASFRASNVILSDNLCPLVVDAHLYYFLALLYVSNHLKGKPLAASKELKKLVNFGQELSSQCLNGFDDLTPAFTALEELYNRRGDTANEEEIITVEESEEIILVVKRPLLWDVLTKVVHSPYFSIFPEGQAWTAVFTKVQQKIATHKHLCVTRDKITELYNATQRFAPSATQCEEIIGQGLRSVELDNFGFSWGALTVAQAKSLLEASSRSSLARSLFITRPPRSVFLSHLLAVSDCAVHARLWLLRSDSPIYHQFPSLTYRVLAAEAKVQENEFLEAKILMSKDGFQHRIPDVKDLKMRKNDLVQHADFV</sequence>
<dbReference type="HOGENOM" id="CLU_802651_0_0_1"/>
<name>D8R9N2_SELML</name>
<dbReference type="AlphaFoldDB" id="D8R9N2"/>
<dbReference type="EMBL" id="GL377574">
    <property type="protein sequence ID" value="EFJ30924.1"/>
    <property type="molecule type" value="Genomic_DNA"/>
</dbReference>
<dbReference type="Gramene" id="EFJ30924">
    <property type="protein sequence ID" value="EFJ30924"/>
    <property type="gene ID" value="SELMODRAFT_408695"/>
</dbReference>
<evidence type="ECO:0000313" key="2">
    <source>
        <dbReference type="Proteomes" id="UP000001514"/>
    </source>
</evidence>
<dbReference type="Proteomes" id="UP000001514">
    <property type="component" value="Unassembled WGS sequence"/>
</dbReference>
<dbReference type="InParanoid" id="D8R9N2"/>